<evidence type="ECO:0008006" key="8">
    <source>
        <dbReference type="Google" id="ProtNLM"/>
    </source>
</evidence>
<reference evidence="6 7" key="1">
    <citation type="submission" date="2019-02" db="EMBL/GenBank/DDBJ databases">
        <title>Deep-cultivation of Planctomycetes and their phenomic and genomic characterization uncovers novel biology.</title>
        <authorList>
            <person name="Wiegand S."/>
            <person name="Jogler M."/>
            <person name="Boedeker C."/>
            <person name="Pinto D."/>
            <person name="Vollmers J."/>
            <person name="Rivas-Marin E."/>
            <person name="Kohn T."/>
            <person name="Peeters S.H."/>
            <person name="Heuer A."/>
            <person name="Rast P."/>
            <person name="Oberbeckmann S."/>
            <person name="Bunk B."/>
            <person name="Jeske O."/>
            <person name="Meyerdierks A."/>
            <person name="Storesund J.E."/>
            <person name="Kallscheuer N."/>
            <person name="Luecker S."/>
            <person name="Lage O.M."/>
            <person name="Pohl T."/>
            <person name="Merkel B.J."/>
            <person name="Hornburger P."/>
            <person name="Mueller R.-W."/>
            <person name="Bruemmer F."/>
            <person name="Labrenz M."/>
            <person name="Spormann A.M."/>
            <person name="Op den Camp H."/>
            <person name="Overmann J."/>
            <person name="Amann R."/>
            <person name="Jetten M.S.M."/>
            <person name="Mascher T."/>
            <person name="Medema M.H."/>
            <person name="Devos D.P."/>
            <person name="Kaster A.-K."/>
            <person name="Ovreas L."/>
            <person name="Rohde M."/>
            <person name="Galperin M.Y."/>
            <person name="Jogler C."/>
        </authorList>
    </citation>
    <scope>NUCLEOTIDE SEQUENCE [LARGE SCALE GENOMIC DNA]</scope>
    <source>
        <strain evidence="6 7">K23_9</strain>
    </source>
</reference>
<evidence type="ECO:0000256" key="2">
    <source>
        <dbReference type="ARBA" id="ARBA00022617"/>
    </source>
</evidence>
<dbReference type="GO" id="GO:0046872">
    <property type="term" value="F:metal ion binding"/>
    <property type="evidence" value="ECO:0007669"/>
    <property type="project" value="UniProtKB-KW"/>
</dbReference>
<organism evidence="6 7">
    <name type="scientific">Stieleria marina</name>
    <dbReference type="NCBI Taxonomy" id="1930275"/>
    <lineage>
        <taxon>Bacteria</taxon>
        <taxon>Pseudomonadati</taxon>
        <taxon>Planctomycetota</taxon>
        <taxon>Planctomycetia</taxon>
        <taxon>Pirellulales</taxon>
        <taxon>Pirellulaceae</taxon>
        <taxon>Stieleria</taxon>
    </lineage>
</organism>
<dbReference type="InterPro" id="IPR001486">
    <property type="entry name" value="Hemoglobin_trunc"/>
</dbReference>
<dbReference type="InterPro" id="IPR044203">
    <property type="entry name" value="GlbO/GLB3-like"/>
</dbReference>
<comment type="similarity">
    <text evidence="5">Belongs to the truncated hemoglobin family. Group II subfamily.</text>
</comment>
<dbReference type="Gene3D" id="1.10.490.10">
    <property type="entry name" value="Globins"/>
    <property type="match status" value="1"/>
</dbReference>
<dbReference type="PANTHER" id="PTHR47366">
    <property type="entry name" value="TWO-ON-TWO HEMOGLOBIN-3"/>
    <property type="match status" value="1"/>
</dbReference>
<dbReference type="PANTHER" id="PTHR47366:SF1">
    <property type="entry name" value="TWO-ON-TWO HEMOGLOBIN-3"/>
    <property type="match status" value="1"/>
</dbReference>
<dbReference type="Pfam" id="PF01152">
    <property type="entry name" value="Bac_globin"/>
    <property type="match status" value="1"/>
</dbReference>
<evidence type="ECO:0000313" key="7">
    <source>
        <dbReference type="Proteomes" id="UP000319817"/>
    </source>
</evidence>
<evidence type="ECO:0000256" key="3">
    <source>
        <dbReference type="ARBA" id="ARBA00022723"/>
    </source>
</evidence>
<dbReference type="GO" id="GO:0005344">
    <property type="term" value="F:oxygen carrier activity"/>
    <property type="evidence" value="ECO:0007669"/>
    <property type="project" value="InterPro"/>
</dbReference>
<dbReference type="Proteomes" id="UP000319817">
    <property type="component" value="Chromosome"/>
</dbReference>
<keyword evidence="4" id="KW-0408">Iron</keyword>
<evidence type="ECO:0000313" key="6">
    <source>
        <dbReference type="EMBL" id="QDT11525.1"/>
    </source>
</evidence>
<dbReference type="GO" id="GO:0019825">
    <property type="term" value="F:oxygen binding"/>
    <property type="evidence" value="ECO:0007669"/>
    <property type="project" value="InterPro"/>
</dbReference>
<dbReference type="InterPro" id="IPR012292">
    <property type="entry name" value="Globin/Proto"/>
</dbReference>
<evidence type="ECO:0000256" key="1">
    <source>
        <dbReference type="ARBA" id="ARBA00022448"/>
    </source>
</evidence>
<dbReference type="AlphaFoldDB" id="A0A517NWL4"/>
<dbReference type="SUPFAM" id="SSF46458">
    <property type="entry name" value="Globin-like"/>
    <property type="match status" value="1"/>
</dbReference>
<keyword evidence="1" id="KW-0813">Transport</keyword>
<evidence type="ECO:0000256" key="4">
    <source>
        <dbReference type="ARBA" id="ARBA00023004"/>
    </source>
</evidence>
<dbReference type="RefSeq" id="WP_419189052.1">
    <property type="nucleotide sequence ID" value="NZ_CP036526.1"/>
</dbReference>
<keyword evidence="7" id="KW-1185">Reference proteome</keyword>
<proteinExistence type="inferred from homology"/>
<evidence type="ECO:0000256" key="5">
    <source>
        <dbReference type="ARBA" id="ARBA00034496"/>
    </source>
</evidence>
<sequence length="128" mass="15023">MSNMDEHEIGQLIGEEGFTKMVAAFYQKVKTDDLIGAMYPQDDWAGSEERLREFLIFRFGGSDRYLQKRGHPRLRMRHAPFKIGQAERDRWLKLMNEAMEDVPLDPLAQQHLIAFFTNVADFMRNVDE</sequence>
<name>A0A517NWL4_9BACT</name>
<gene>
    <name evidence="6" type="ORF">K239x_35230</name>
</gene>
<protein>
    <recommendedName>
        <fullName evidence="8">Group 2 truncated hemoglobin GlbO</fullName>
    </recommendedName>
</protein>
<dbReference type="EMBL" id="CP036526">
    <property type="protein sequence ID" value="QDT11525.1"/>
    <property type="molecule type" value="Genomic_DNA"/>
</dbReference>
<keyword evidence="3" id="KW-0479">Metal-binding</keyword>
<dbReference type="GO" id="GO:0020037">
    <property type="term" value="F:heme binding"/>
    <property type="evidence" value="ECO:0007669"/>
    <property type="project" value="InterPro"/>
</dbReference>
<keyword evidence="2" id="KW-0349">Heme</keyword>
<dbReference type="InterPro" id="IPR009050">
    <property type="entry name" value="Globin-like_sf"/>
</dbReference>
<accession>A0A517NWL4</accession>